<dbReference type="Pfam" id="PF12680">
    <property type="entry name" value="SnoaL_2"/>
    <property type="match status" value="1"/>
</dbReference>
<dbReference type="AlphaFoldDB" id="A0AAI8U1D6"/>
<organism evidence="2 3">
    <name type="scientific">Mycolicibacterium mageritense</name>
    <name type="common">Mycobacterium mageritense</name>
    <dbReference type="NCBI Taxonomy" id="53462"/>
    <lineage>
        <taxon>Bacteria</taxon>
        <taxon>Bacillati</taxon>
        <taxon>Actinomycetota</taxon>
        <taxon>Actinomycetes</taxon>
        <taxon>Mycobacteriales</taxon>
        <taxon>Mycobacteriaceae</taxon>
        <taxon>Mycolicibacterium</taxon>
    </lineage>
</organism>
<sequence>MSVESVIVAHLNAWNSPSGPERQRAIAEIYSPDVFVAEPAAALTGHAGVESAIAALQAQLPGSVITRIGPTQVAQDLATYAWTLGPEGADTIASGRDVLIIRDDKIASLYVVIDE</sequence>
<dbReference type="InterPro" id="IPR032710">
    <property type="entry name" value="NTF2-like_dom_sf"/>
</dbReference>
<evidence type="ECO:0000313" key="2">
    <source>
        <dbReference type="EMBL" id="BDY32330.1"/>
    </source>
</evidence>
<dbReference type="RefSeq" id="WP_073915690.1">
    <property type="nucleotide sequence ID" value="NZ_AP027452.1"/>
</dbReference>
<dbReference type="InterPro" id="IPR037401">
    <property type="entry name" value="SnoaL-like"/>
</dbReference>
<gene>
    <name evidence="2" type="ORF">hbim_06293</name>
</gene>
<dbReference type="SUPFAM" id="SSF54427">
    <property type="entry name" value="NTF2-like"/>
    <property type="match status" value="1"/>
</dbReference>
<dbReference type="Gene3D" id="3.10.450.50">
    <property type="match status" value="1"/>
</dbReference>
<evidence type="ECO:0000313" key="3">
    <source>
        <dbReference type="Proteomes" id="UP001241092"/>
    </source>
</evidence>
<feature type="domain" description="SnoaL-like" evidence="1">
    <location>
        <begin position="22"/>
        <end position="108"/>
    </location>
</feature>
<reference evidence="2" key="1">
    <citation type="submission" date="2023-03" db="EMBL/GenBank/DDBJ databases">
        <title>Draft genome sequence of a Mycolicibacterium mageritense strain H4_3_1 isolated from a hybrid biological-inorganic system reactor.</title>
        <authorList>
            <person name="Feng X."/>
            <person name="Kazama D."/>
            <person name="Sato K."/>
            <person name="Kobayashi H."/>
        </authorList>
    </citation>
    <scope>NUCLEOTIDE SEQUENCE</scope>
    <source>
        <strain evidence="2">H4_3_1</strain>
    </source>
</reference>
<name>A0AAI8U1D6_MYCME</name>
<dbReference type="Proteomes" id="UP001241092">
    <property type="component" value="Chromosome"/>
</dbReference>
<dbReference type="EMBL" id="AP027452">
    <property type="protein sequence ID" value="BDY32330.1"/>
    <property type="molecule type" value="Genomic_DNA"/>
</dbReference>
<proteinExistence type="predicted"/>
<accession>A0AAI8U1D6</accession>
<evidence type="ECO:0000259" key="1">
    <source>
        <dbReference type="Pfam" id="PF12680"/>
    </source>
</evidence>
<protein>
    <recommendedName>
        <fullName evidence="1">SnoaL-like domain-containing protein</fullName>
    </recommendedName>
</protein>